<gene>
    <name evidence="7" type="ORF">ND2E_1857</name>
</gene>
<dbReference type="GO" id="GO:0016020">
    <property type="term" value="C:membrane"/>
    <property type="evidence" value="ECO:0007669"/>
    <property type="project" value="UniProtKB-SubCell"/>
</dbReference>
<comment type="similarity">
    <text evidence="3">Belongs to the methyl-accepting chemotaxis (MCP) protein family.</text>
</comment>
<reference evidence="7 8" key="1">
    <citation type="submission" date="2014-08" db="EMBL/GenBank/DDBJ databases">
        <title>Genomic and Phenotypic Diversity of Colwellia psychrerythraea strains from Disparate Marine Basins.</title>
        <authorList>
            <person name="Techtmann S.M."/>
            <person name="Stelling S.C."/>
            <person name="Utturkar S.M."/>
            <person name="Alshibli N."/>
            <person name="Harris A."/>
            <person name="Brown S.D."/>
            <person name="Hazen T.C."/>
        </authorList>
    </citation>
    <scope>NUCLEOTIDE SEQUENCE [LARGE SCALE GENOMIC DNA]</scope>
    <source>
        <strain evidence="7 8">ND2E</strain>
    </source>
</reference>
<dbReference type="InterPro" id="IPR004089">
    <property type="entry name" value="MCPsignal_dom"/>
</dbReference>
<evidence type="ECO:0000256" key="3">
    <source>
        <dbReference type="ARBA" id="ARBA00029447"/>
    </source>
</evidence>
<evidence type="ECO:0000256" key="5">
    <source>
        <dbReference type="SAM" id="Phobius"/>
    </source>
</evidence>
<keyword evidence="5" id="KW-1133">Transmembrane helix</keyword>
<dbReference type="GO" id="GO:0004888">
    <property type="term" value="F:transmembrane signaling receptor activity"/>
    <property type="evidence" value="ECO:0007669"/>
    <property type="project" value="InterPro"/>
</dbReference>
<comment type="caution">
    <text evidence="7">The sequence shown here is derived from an EMBL/GenBank/DDBJ whole genome shotgun (WGS) entry which is preliminary data.</text>
</comment>
<accession>A0A099KYF6</accession>
<dbReference type="PRINTS" id="PR00260">
    <property type="entry name" value="CHEMTRNSDUCR"/>
</dbReference>
<dbReference type="GO" id="GO:0007165">
    <property type="term" value="P:signal transduction"/>
    <property type="evidence" value="ECO:0007669"/>
    <property type="project" value="UniProtKB-KW"/>
</dbReference>
<dbReference type="RefSeq" id="WP_033092590.1">
    <property type="nucleotide sequence ID" value="NZ_JQED01000005.1"/>
</dbReference>
<dbReference type="EMBL" id="JQED01000005">
    <property type="protein sequence ID" value="KGJ94668.1"/>
    <property type="molecule type" value="Genomic_DNA"/>
</dbReference>
<dbReference type="AlphaFoldDB" id="A0A099KYF6"/>
<evidence type="ECO:0000313" key="7">
    <source>
        <dbReference type="EMBL" id="KGJ94668.1"/>
    </source>
</evidence>
<evidence type="ECO:0000313" key="8">
    <source>
        <dbReference type="Proteomes" id="UP000029843"/>
    </source>
</evidence>
<dbReference type="InterPro" id="IPR004090">
    <property type="entry name" value="Chemotax_Me-accpt_rcpt"/>
</dbReference>
<proteinExistence type="inferred from homology"/>
<evidence type="ECO:0000256" key="1">
    <source>
        <dbReference type="ARBA" id="ARBA00004370"/>
    </source>
</evidence>
<evidence type="ECO:0000256" key="2">
    <source>
        <dbReference type="ARBA" id="ARBA00023224"/>
    </source>
</evidence>
<feature type="domain" description="Methyl-accepting transducer" evidence="6">
    <location>
        <begin position="85"/>
        <end position="321"/>
    </location>
</feature>
<evidence type="ECO:0000256" key="4">
    <source>
        <dbReference type="PROSITE-ProRule" id="PRU00284"/>
    </source>
</evidence>
<keyword evidence="2 4" id="KW-0807">Transducer</keyword>
<dbReference type="PANTHER" id="PTHR32089">
    <property type="entry name" value="METHYL-ACCEPTING CHEMOTAXIS PROTEIN MCPB"/>
    <property type="match status" value="1"/>
</dbReference>
<organism evidence="7 8">
    <name type="scientific">Colwellia psychrerythraea</name>
    <name type="common">Vibrio psychroerythus</name>
    <dbReference type="NCBI Taxonomy" id="28229"/>
    <lineage>
        <taxon>Bacteria</taxon>
        <taxon>Pseudomonadati</taxon>
        <taxon>Pseudomonadota</taxon>
        <taxon>Gammaproteobacteria</taxon>
        <taxon>Alteromonadales</taxon>
        <taxon>Colwelliaceae</taxon>
        <taxon>Colwellia</taxon>
    </lineage>
</organism>
<dbReference type="Pfam" id="PF00015">
    <property type="entry name" value="MCPsignal"/>
    <property type="match status" value="1"/>
</dbReference>
<dbReference type="Proteomes" id="UP000029843">
    <property type="component" value="Unassembled WGS sequence"/>
</dbReference>
<protein>
    <submittedName>
        <fullName evidence="7">Methyl-accepting chemotaxis sensory transducer</fullName>
    </submittedName>
</protein>
<feature type="transmembrane region" description="Helical" evidence="5">
    <location>
        <begin position="30"/>
        <end position="49"/>
    </location>
</feature>
<dbReference type="PROSITE" id="PS50111">
    <property type="entry name" value="CHEMOTAXIS_TRANSDUC_2"/>
    <property type="match status" value="1"/>
</dbReference>
<dbReference type="OrthoDB" id="2489132at2"/>
<dbReference type="Gene3D" id="1.10.287.950">
    <property type="entry name" value="Methyl-accepting chemotaxis protein"/>
    <property type="match status" value="1"/>
</dbReference>
<dbReference type="SUPFAM" id="SSF58104">
    <property type="entry name" value="Methyl-accepting chemotaxis protein (MCP) signaling domain"/>
    <property type="match status" value="1"/>
</dbReference>
<keyword evidence="5" id="KW-0812">Transmembrane</keyword>
<comment type="subcellular location">
    <subcellularLocation>
        <location evidence="1">Membrane</location>
    </subcellularLocation>
</comment>
<keyword evidence="5" id="KW-0472">Membrane</keyword>
<name>A0A099KYF6_COLPS</name>
<dbReference type="SMART" id="SM00283">
    <property type="entry name" value="MA"/>
    <property type="match status" value="1"/>
</dbReference>
<dbReference type="PANTHER" id="PTHR32089:SF112">
    <property type="entry name" value="LYSOZYME-LIKE PROTEIN-RELATED"/>
    <property type="match status" value="1"/>
</dbReference>
<dbReference type="GO" id="GO:0006935">
    <property type="term" value="P:chemotaxis"/>
    <property type="evidence" value="ECO:0007669"/>
    <property type="project" value="InterPro"/>
</dbReference>
<sequence precursor="true">MNKKLLSIVILLSTLITLLAHLSQLYLDSILLSTFSIFIIIGSSLLLFYRFIHKQTLQAAALSTDSGNNHSSDELGVIGGEINSKASELAINSAEISFFLGQLSSAIEQSSEDVDRLATAAEEMSANSKQINDNATLASQQASHAMSASNASSAQLSDNIDIVHQLNVSVNSASEKIRSLEQKTLAIQSITDVIDGISAQTNLLALNAAIEAARAGEQGRGFAVVADEVRALAGKTADATAQIGEMLKQTSDETSATTLAMSQIVMQTDSVVTTMTELSKGFAEIDLLLTDSSAASDQISHALTEQDFAAAEISSSIVRLHDFLLSKSSETQAASIQAQTLSNSTESIFVHISSFESSSLIATMCQQAQLSANQVSQLFEQSIEKALISEQKLFDFTYKQLGNCEPKKYSTSFDKFTDQHLPQIQEPLLVNFPEMIYAGAVDINSYFPTHNKCFSKPLTGNPEIDFINNRTKRLFDDPTGIRCGKHIDKFLLQTYKRDTGEIMHDVSAPIIVNGKHWGGFRIGFKAG</sequence>
<evidence type="ECO:0000259" key="6">
    <source>
        <dbReference type="PROSITE" id="PS50111"/>
    </source>
</evidence>
<dbReference type="PATRIC" id="fig|28229.4.peg.874"/>